<reference evidence="1 2" key="1">
    <citation type="submission" date="2016-10" db="EMBL/GenBank/DDBJ databases">
        <authorList>
            <person name="de Groot N.N."/>
        </authorList>
    </citation>
    <scope>NUCLEOTIDE SEQUENCE [LARGE SCALE GENOMIC DNA]</scope>
    <source>
        <strain evidence="1 2">TC2-24</strain>
    </source>
</reference>
<evidence type="ECO:0008006" key="3">
    <source>
        <dbReference type="Google" id="ProtNLM"/>
    </source>
</evidence>
<dbReference type="PROSITE" id="PS51257">
    <property type="entry name" value="PROKAR_LIPOPROTEIN"/>
    <property type="match status" value="1"/>
</dbReference>
<dbReference type="Proteomes" id="UP000199373">
    <property type="component" value="Unassembled WGS sequence"/>
</dbReference>
<keyword evidence="2" id="KW-1185">Reference proteome</keyword>
<proteinExistence type="predicted"/>
<sequence>MHKRLINTIIVIAVGVLVVTSCNNDEHHKEFTKDWDPSYLWAVIQTTGAPQPDGHFAPSDSVITIGNIESFDPTDSTFYFRDTEYLDSVAFPTPPHEIYFFNQNQLLFKANLSAIHSSHFVPAPVLMKEMIYDGPQGLSVYKLHLPQHYTGSLTDDANNEQQSKGFTQMLNILGRSGRLVIKN</sequence>
<dbReference type="EMBL" id="FOIQ01000001">
    <property type="protein sequence ID" value="SEV89395.1"/>
    <property type="molecule type" value="Genomic_DNA"/>
</dbReference>
<name>A0A1I0MLP0_9BACT</name>
<evidence type="ECO:0000313" key="2">
    <source>
        <dbReference type="Proteomes" id="UP000199373"/>
    </source>
</evidence>
<gene>
    <name evidence="1" type="ORF">SAMN04487850_0784</name>
</gene>
<organism evidence="1 2">
    <name type="scientific">Prevotella aff. ruminicola Tc2-24</name>
    <dbReference type="NCBI Taxonomy" id="81582"/>
    <lineage>
        <taxon>Bacteria</taxon>
        <taxon>Pseudomonadati</taxon>
        <taxon>Bacteroidota</taxon>
        <taxon>Bacteroidia</taxon>
        <taxon>Bacteroidales</taxon>
        <taxon>Prevotellaceae</taxon>
        <taxon>Prevotella</taxon>
    </lineage>
</organism>
<dbReference type="RefSeq" id="WP_091914785.1">
    <property type="nucleotide sequence ID" value="NZ_FOIQ01000001.1"/>
</dbReference>
<dbReference type="AlphaFoldDB" id="A0A1I0MLP0"/>
<accession>A0A1I0MLP0</accession>
<evidence type="ECO:0000313" key="1">
    <source>
        <dbReference type="EMBL" id="SEV89395.1"/>
    </source>
</evidence>
<protein>
    <recommendedName>
        <fullName evidence="3">Lipoprotein</fullName>
    </recommendedName>
</protein>